<protein>
    <submittedName>
        <fullName evidence="2">Uncharacterized protein</fullName>
    </submittedName>
</protein>
<evidence type="ECO:0000313" key="3">
    <source>
        <dbReference type="Proteomes" id="UP000436088"/>
    </source>
</evidence>
<comment type="caution">
    <text evidence="2">The sequence shown here is derived from an EMBL/GenBank/DDBJ whole genome shotgun (WGS) entry which is preliminary data.</text>
</comment>
<gene>
    <name evidence="2" type="ORF">F3Y22_tig00110201pilonHSYRG00174</name>
</gene>
<dbReference type="GO" id="GO:0046854">
    <property type="term" value="P:phosphatidylinositol phosphate biosynthetic process"/>
    <property type="evidence" value="ECO:0007669"/>
    <property type="project" value="TreeGrafter"/>
</dbReference>
<proteinExistence type="predicted"/>
<feature type="compositionally biased region" description="Polar residues" evidence="1">
    <location>
        <begin position="1"/>
        <end position="26"/>
    </location>
</feature>
<dbReference type="PANTHER" id="PTHR45748:SF21">
    <property type="entry name" value="1-PHOSPHATIDYLINOSITOL-3-PHOSPHATE 5-KINASE FAB1A"/>
    <property type="match status" value="1"/>
</dbReference>
<keyword evidence="3" id="KW-1185">Reference proteome</keyword>
<name>A0A6A3BAU3_HIBSY</name>
<evidence type="ECO:0000313" key="2">
    <source>
        <dbReference type="EMBL" id="KAE8714064.1"/>
    </source>
</evidence>
<organism evidence="2 3">
    <name type="scientific">Hibiscus syriacus</name>
    <name type="common">Rose of Sharon</name>
    <dbReference type="NCBI Taxonomy" id="106335"/>
    <lineage>
        <taxon>Eukaryota</taxon>
        <taxon>Viridiplantae</taxon>
        <taxon>Streptophyta</taxon>
        <taxon>Embryophyta</taxon>
        <taxon>Tracheophyta</taxon>
        <taxon>Spermatophyta</taxon>
        <taxon>Magnoliopsida</taxon>
        <taxon>eudicotyledons</taxon>
        <taxon>Gunneridae</taxon>
        <taxon>Pentapetalae</taxon>
        <taxon>rosids</taxon>
        <taxon>malvids</taxon>
        <taxon>Malvales</taxon>
        <taxon>Malvaceae</taxon>
        <taxon>Malvoideae</taxon>
        <taxon>Hibiscus</taxon>
    </lineage>
</organism>
<sequence length="374" mass="41904">MDSQSIHELQKSNTDVVSDRPSSANNKPPCKSTEASLSCWSKCPQSLSNYEESAIDTVQASSSLNHAFRKIDYIDPKGSVQIKTTSSGEDLTVEQFISLSQRLSEAPQQGSGSNHADHCMLAANQLDGPELASSKQEPVSNNEEAGSSKEEFTPPSDHQSILVSLSTRCVWTGTVCERSHLFRIKYYGSSDKPLGRFLRDHLFDQSFHCHSCEMPSEAHVHCYTHRQGSLIIFVKKLPDPPLPGEREGKIWMWHRCLRCPRINGFPPATRRVVMSDAAAWGLSFGNFLELSFSNHAAASRVASCGHSLHRDCLRFYGFGRMVACFRYASINVHSVYLPPSKLKFNYDNQEWIQSEANEVSNRAEFLFTEVYNAL</sequence>
<dbReference type="GO" id="GO:0000285">
    <property type="term" value="F:1-phosphatidylinositol-3-phosphate 5-kinase activity"/>
    <property type="evidence" value="ECO:0007669"/>
    <property type="project" value="TreeGrafter"/>
</dbReference>
<dbReference type="AlphaFoldDB" id="A0A6A3BAU3"/>
<dbReference type="GO" id="GO:0010008">
    <property type="term" value="C:endosome membrane"/>
    <property type="evidence" value="ECO:0007669"/>
    <property type="project" value="TreeGrafter"/>
</dbReference>
<feature type="region of interest" description="Disordered" evidence="1">
    <location>
        <begin position="130"/>
        <end position="156"/>
    </location>
</feature>
<dbReference type="EMBL" id="VEPZ02000873">
    <property type="protein sequence ID" value="KAE8714064.1"/>
    <property type="molecule type" value="Genomic_DNA"/>
</dbReference>
<accession>A0A6A3BAU3</accession>
<dbReference type="Proteomes" id="UP000436088">
    <property type="component" value="Unassembled WGS sequence"/>
</dbReference>
<feature type="region of interest" description="Disordered" evidence="1">
    <location>
        <begin position="1"/>
        <end position="36"/>
    </location>
</feature>
<dbReference type="PANTHER" id="PTHR45748">
    <property type="entry name" value="1-PHOSPHATIDYLINOSITOL 3-PHOSPHATE 5-KINASE-RELATED"/>
    <property type="match status" value="1"/>
</dbReference>
<evidence type="ECO:0000256" key="1">
    <source>
        <dbReference type="SAM" id="MobiDB-lite"/>
    </source>
</evidence>
<reference evidence="2" key="1">
    <citation type="submission" date="2019-09" db="EMBL/GenBank/DDBJ databases">
        <title>Draft genome information of white flower Hibiscus syriacus.</title>
        <authorList>
            <person name="Kim Y.-M."/>
        </authorList>
    </citation>
    <scope>NUCLEOTIDE SEQUENCE [LARGE SCALE GENOMIC DNA]</scope>
    <source>
        <strain evidence="2">YM2019G1</strain>
    </source>
</reference>
<feature type="compositionally biased region" description="Polar residues" evidence="1">
    <location>
        <begin position="133"/>
        <end position="145"/>
    </location>
</feature>